<dbReference type="GO" id="GO:0005737">
    <property type="term" value="C:cytoplasm"/>
    <property type="evidence" value="ECO:0007669"/>
    <property type="project" value="TreeGrafter"/>
</dbReference>
<dbReference type="GO" id="GO:0034599">
    <property type="term" value="P:cellular response to oxidative stress"/>
    <property type="evidence" value="ECO:0007669"/>
    <property type="project" value="InterPro"/>
</dbReference>
<dbReference type="InterPro" id="IPR040347">
    <property type="entry name" value="YBP1/2"/>
</dbReference>
<gene>
    <name evidence="1" type="ORF">MERGE_002130</name>
</gene>
<protein>
    <submittedName>
        <fullName evidence="1">Uncharacterized protein</fullName>
    </submittedName>
</protein>
<name>A0A899FWP7_9ASCO</name>
<organism evidence="1 2">
    <name type="scientific">Pneumocystis wakefieldiae</name>
    <dbReference type="NCBI Taxonomy" id="38082"/>
    <lineage>
        <taxon>Eukaryota</taxon>
        <taxon>Fungi</taxon>
        <taxon>Dikarya</taxon>
        <taxon>Ascomycota</taxon>
        <taxon>Taphrinomycotina</taxon>
        <taxon>Pneumocystomycetes</taxon>
        <taxon>Pneumocystaceae</taxon>
        <taxon>Pneumocystis</taxon>
    </lineage>
</organism>
<proteinExistence type="predicted"/>
<dbReference type="InterPro" id="IPR013877">
    <property type="entry name" value="YAP-bd/ALF4/Glomulin"/>
</dbReference>
<dbReference type="Pfam" id="PF08568">
    <property type="entry name" value="Kinetochor_Ybp2"/>
    <property type="match status" value="2"/>
</dbReference>
<evidence type="ECO:0000313" key="1">
    <source>
        <dbReference type="EMBL" id="QSL64826.1"/>
    </source>
</evidence>
<dbReference type="PANTHER" id="PTHR28020">
    <property type="entry name" value="YAP1-BINDING PROTEIN 1-RELATED"/>
    <property type="match status" value="1"/>
</dbReference>
<reference evidence="1" key="1">
    <citation type="submission" date="2020-06" db="EMBL/GenBank/DDBJ databases">
        <title>Genomes of multiple members of Pneumocystis genus reveal paths to human pathogen Pneumocystis jirovecii.</title>
        <authorList>
            <person name="Cisse O.H."/>
            <person name="Ma L."/>
            <person name="Dekker J."/>
            <person name="Khil P."/>
            <person name="Jo J."/>
            <person name="Brenchley J."/>
            <person name="Blair R."/>
            <person name="Pahar B."/>
            <person name="Chabe M."/>
            <person name="Van Rompay K.A."/>
            <person name="Keesler R."/>
            <person name="Sukura A."/>
            <person name="Hirsch V."/>
            <person name="Kutty G."/>
            <person name="Liu Y."/>
            <person name="Peng L."/>
            <person name="Chen J."/>
            <person name="Song J."/>
            <person name="Weissenbacher-Lang C."/>
            <person name="Xu J."/>
            <person name="Upham N.S."/>
            <person name="Stajich J.E."/>
            <person name="Cuomo C.A."/>
            <person name="Cushion M.T."/>
            <person name="Kovacs J.A."/>
        </authorList>
    </citation>
    <scope>NUCLEOTIDE SEQUENCE</scope>
    <source>
        <strain evidence="1">2A</strain>
    </source>
</reference>
<accession>A0A899FWP7</accession>
<sequence>MSLDSIHIERGLLEWDAWFKETQVQCADVQIQRLSSLESALAQLENRQIAENMVWDIVPRLLCLLKEPTLAQVQRILRICTEIGNAKELFLMYIEGLRSIRRNTNTEDNEEVAIIGRHQRDSYLIQIITLYECLETGTFLATNPNNNKLYGIIIDFAKQRAIGLSQWLSDCDEEKDRQREILHSFIVQIFELFFREKSNHWSLRYYRLINPHKISFQRDKHDVHFDGMVNSLKNIAVDTNFDLAISWKLGSILEIKNNSTEYQSLNSLSNNIIPSYGLLFLLGAYVFENLSVIQDHTITKFLDHMKMTIMSLNHGPITSSLIDTNLFLGLSILNNLQNISTIDQQHFLEYTKVLSFISSSSDDSSLRFLSYSLIYQSLIRHSEDTTIMYISNTLDTSPFKNVKTVVVNILKDEIQRHWDDSSSAFISCVYNSLLKKIFRPNSFNQFNCIETFLQNFNFIMQALNLYIFLLKKPGDDKTGTKSKTNMIETKKYWIDPLMYITIYLITQLTQHESSHSKEKILLLLKYTLDQIHEITKHLLDSNSTQ</sequence>
<dbReference type="OrthoDB" id="5396786at2759"/>
<dbReference type="Proteomes" id="UP000663699">
    <property type="component" value="Chromosome 4"/>
</dbReference>
<dbReference type="EMBL" id="CP054535">
    <property type="protein sequence ID" value="QSL64826.1"/>
    <property type="molecule type" value="Genomic_DNA"/>
</dbReference>
<keyword evidence="2" id="KW-1185">Reference proteome</keyword>
<dbReference type="AlphaFoldDB" id="A0A899FWP7"/>
<evidence type="ECO:0000313" key="2">
    <source>
        <dbReference type="Proteomes" id="UP000663699"/>
    </source>
</evidence>
<dbReference type="PANTHER" id="PTHR28020:SF1">
    <property type="entry name" value="YAP1-BINDING PROTEIN 1-RELATED"/>
    <property type="match status" value="1"/>
</dbReference>